<accession>A0A183SVB9</accession>
<dbReference type="EMBL" id="UYSU01034508">
    <property type="protein sequence ID" value="VDL94552.1"/>
    <property type="molecule type" value="Genomic_DNA"/>
</dbReference>
<evidence type="ECO:0000256" key="1">
    <source>
        <dbReference type="SAM" id="MobiDB-lite"/>
    </source>
</evidence>
<dbReference type="WBParaSite" id="SSLN_0000849101-mRNA-1">
    <property type="protein sequence ID" value="SSLN_0000849101-mRNA-1"/>
    <property type="gene ID" value="SSLN_0000849101"/>
</dbReference>
<protein>
    <submittedName>
        <fullName evidence="2 4">Uncharacterized protein</fullName>
    </submittedName>
</protein>
<reference evidence="2 3" key="2">
    <citation type="submission" date="2018-11" db="EMBL/GenBank/DDBJ databases">
        <authorList>
            <consortium name="Pathogen Informatics"/>
        </authorList>
    </citation>
    <scope>NUCLEOTIDE SEQUENCE [LARGE SCALE GENOMIC DNA]</scope>
    <source>
        <strain evidence="2 3">NST_G2</strain>
    </source>
</reference>
<keyword evidence="3" id="KW-1185">Reference proteome</keyword>
<evidence type="ECO:0000313" key="3">
    <source>
        <dbReference type="Proteomes" id="UP000275846"/>
    </source>
</evidence>
<name>A0A183SVB9_SCHSO</name>
<feature type="region of interest" description="Disordered" evidence="1">
    <location>
        <begin position="74"/>
        <end position="93"/>
    </location>
</feature>
<evidence type="ECO:0000313" key="4">
    <source>
        <dbReference type="WBParaSite" id="SSLN_0000849101-mRNA-1"/>
    </source>
</evidence>
<dbReference type="AlphaFoldDB" id="A0A183SVB9"/>
<organism evidence="4">
    <name type="scientific">Schistocephalus solidus</name>
    <name type="common">Tapeworm</name>
    <dbReference type="NCBI Taxonomy" id="70667"/>
    <lineage>
        <taxon>Eukaryota</taxon>
        <taxon>Metazoa</taxon>
        <taxon>Spiralia</taxon>
        <taxon>Lophotrochozoa</taxon>
        <taxon>Platyhelminthes</taxon>
        <taxon>Cestoda</taxon>
        <taxon>Eucestoda</taxon>
        <taxon>Diphyllobothriidea</taxon>
        <taxon>Diphyllobothriidae</taxon>
        <taxon>Schistocephalus</taxon>
    </lineage>
</organism>
<dbReference type="Proteomes" id="UP000275846">
    <property type="component" value="Unassembled WGS sequence"/>
</dbReference>
<reference evidence="4" key="1">
    <citation type="submission" date="2016-06" db="UniProtKB">
        <authorList>
            <consortium name="WormBaseParasite"/>
        </authorList>
    </citation>
    <scope>IDENTIFICATION</scope>
</reference>
<evidence type="ECO:0000313" key="2">
    <source>
        <dbReference type="EMBL" id="VDL94552.1"/>
    </source>
</evidence>
<gene>
    <name evidence="2" type="ORF">SSLN_LOCUS8167</name>
</gene>
<sequence length="93" mass="10248">MTEQTHAHILSISLPDKNIVQQLPAPRPRVHPYGLLPHRKAEEGVGQQETVFRTRSQKKEFVIGTATETVGTQHSLSGNVVRPDAGVDVTKDN</sequence>
<proteinExistence type="predicted"/>